<evidence type="ECO:0000313" key="1">
    <source>
        <dbReference type="EMBL" id="GAI58708.1"/>
    </source>
</evidence>
<name>X1PS96_9ZZZZ</name>
<gene>
    <name evidence="1" type="ORF">S06H3_53922</name>
</gene>
<sequence>TDDNVSRAEVNKGESLEQILNFGGSTSAQIVTTDRIILRGCTYSVGEDNTLDFTAEVDLGGGNWRPLTITSPTFPISGPASDSGLTIVLETPSAFRNFSRIRLTATGVGTGEDPAGWIQVDAVEIPNRDMDRTAIFAEDGSWYVIAGNGTSVNNNQQEPFTLNGALSQEELEEMTKWTDGSGREADWDQITYVYDSDLVTTPPPGLPPSVNLVSLKRK</sequence>
<proteinExistence type="predicted"/>
<dbReference type="AlphaFoldDB" id="X1PS96"/>
<feature type="non-terminal residue" evidence="1">
    <location>
        <position position="1"/>
    </location>
</feature>
<organism evidence="1">
    <name type="scientific">marine sediment metagenome</name>
    <dbReference type="NCBI Taxonomy" id="412755"/>
    <lineage>
        <taxon>unclassified sequences</taxon>
        <taxon>metagenomes</taxon>
        <taxon>ecological metagenomes</taxon>
    </lineage>
</organism>
<accession>X1PS96</accession>
<comment type="caution">
    <text evidence="1">The sequence shown here is derived from an EMBL/GenBank/DDBJ whole genome shotgun (WGS) entry which is preliminary data.</text>
</comment>
<dbReference type="EMBL" id="BARV01034428">
    <property type="protein sequence ID" value="GAI58708.1"/>
    <property type="molecule type" value="Genomic_DNA"/>
</dbReference>
<protein>
    <submittedName>
        <fullName evidence="1">Uncharacterized protein</fullName>
    </submittedName>
</protein>
<reference evidence="1" key="1">
    <citation type="journal article" date="2014" name="Front. Microbiol.">
        <title>High frequency of phylogenetically diverse reductive dehalogenase-homologous genes in deep subseafloor sedimentary metagenomes.</title>
        <authorList>
            <person name="Kawai M."/>
            <person name="Futagami T."/>
            <person name="Toyoda A."/>
            <person name="Takaki Y."/>
            <person name="Nishi S."/>
            <person name="Hori S."/>
            <person name="Arai W."/>
            <person name="Tsubouchi T."/>
            <person name="Morono Y."/>
            <person name="Uchiyama I."/>
            <person name="Ito T."/>
            <person name="Fujiyama A."/>
            <person name="Inagaki F."/>
            <person name="Takami H."/>
        </authorList>
    </citation>
    <scope>NUCLEOTIDE SEQUENCE</scope>
    <source>
        <strain evidence="1">Expedition CK06-06</strain>
    </source>
</reference>